<dbReference type="SMART" id="SM00855">
    <property type="entry name" value="PGAM"/>
    <property type="match status" value="1"/>
</dbReference>
<organism evidence="2 3">
    <name type="scientific">Sutcliffiella rhizosphaerae</name>
    <dbReference type="NCBI Taxonomy" id="2880967"/>
    <lineage>
        <taxon>Bacteria</taxon>
        <taxon>Bacillati</taxon>
        <taxon>Bacillota</taxon>
        <taxon>Bacilli</taxon>
        <taxon>Bacillales</taxon>
        <taxon>Bacillaceae</taxon>
        <taxon>Sutcliffiella</taxon>
    </lineage>
</organism>
<dbReference type="InterPro" id="IPR029033">
    <property type="entry name" value="His_PPase_superfam"/>
</dbReference>
<dbReference type="CDD" id="cd07067">
    <property type="entry name" value="HP_PGM_like"/>
    <property type="match status" value="1"/>
</dbReference>
<dbReference type="PANTHER" id="PTHR46517:SF1">
    <property type="entry name" value="FRUCTOSE-2,6-BISPHOSPHATASE TIGAR"/>
    <property type="match status" value="1"/>
</dbReference>
<reference evidence="2 3" key="1">
    <citation type="submission" date="2021-10" db="EMBL/GenBank/DDBJ databases">
        <authorList>
            <person name="Criscuolo A."/>
        </authorList>
    </citation>
    <scope>NUCLEOTIDE SEQUENCE [LARGE SCALE GENOMIC DNA]</scope>
    <source>
        <strain evidence="3">CIP 111883</strain>
    </source>
</reference>
<evidence type="ECO:0000313" key="2">
    <source>
        <dbReference type="EMBL" id="CAG9620229.1"/>
    </source>
</evidence>
<protein>
    <submittedName>
        <fullName evidence="2">Phosphoglycerate mutase GpmB</fullName>
        <ecNumber evidence="2">5.4.2.-</ecNumber>
    </submittedName>
</protein>
<dbReference type="PANTHER" id="PTHR46517">
    <property type="entry name" value="FRUCTOSE-2,6-BISPHOSPHATASE TIGAR"/>
    <property type="match status" value="1"/>
</dbReference>
<name>A0ABM8YK31_9BACI</name>
<dbReference type="EMBL" id="CAKJTJ010000004">
    <property type="protein sequence ID" value="CAG9620229.1"/>
    <property type="molecule type" value="Genomic_DNA"/>
</dbReference>
<dbReference type="Proteomes" id="UP000789833">
    <property type="component" value="Unassembled WGS sequence"/>
</dbReference>
<dbReference type="EC" id="5.4.2.-" evidence="2"/>
<evidence type="ECO:0000256" key="1">
    <source>
        <dbReference type="ARBA" id="ARBA00022801"/>
    </source>
</evidence>
<keyword evidence="1" id="KW-0378">Hydrolase</keyword>
<sequence>MGARHCMDLYLIRHGLTDWNREKRYLGYTDRDILIGELGKLENVKKCLENVMFDAVYTSDLKRCRSTLRYLDIQKQEVVDVRLREMNFGDWEGKTYHELKENPDYCKWLDNLEKVSPPNGESWTGFTARVDAFLEDLLAEKKGSILLVTHGGVVRYLLSRYIGTNSFWEAPQPTHGQGVLVRLEEQTGVWRCSSISAVPIVEKETW</sequence>
<comment type="caution">
    <text evidence="2">The sequence shown here is derived from an EMBL/GenBank/DDBJ whole genome shotgun (WGS) entry which is preliminary data.</text>
</comment>
<proteinExistence type="predicted"/>
<accession>A0ABM8YK31</accession>
<keyword evidence="3" id="KW-1185">Reference proteome</keyword>
<dbReference type="InterPro" id="IPR013078">
    <property type="entry name" value="His_Pase_superF_clade-1"/>
</dbReference>
<evidence type="ECO:0000313" key="3">
    <source>
        <dbReference type="Proteomes" id="UP000789833"/>
    </source>
</evidence>
<dbReference type="SUPFAM" id="SSF53254">
    <property type="entry name" value="Phosphoglycerate mutase-like"/>
    <property type="match status" value="1"/>
</dbReference>
<dbReference type="Pfam" id="PF00300">
    <property type="entry name" value="His_Phos_1"/>
    <property type="match status" value="1"/>
</dbReference>
<keyword evidence="2" id="KW-0413">Isomerase</keyword>
<dbReference type="Gene3D" id="3.40.50.1240">
    <property type="entry name" value="Phosphoglycerate mutase-like"/>
    <property type="match status" value="1"/>
</dbReference>
<dbReference type="RefSeq" id="WP_230500167.1">
    <property type="nucleotide sequence ID" value="NZ_CAKJTJ010000004.1"/>
</dbReference>
<dbReference type="InterPro" id="IPR051695">
    <property type="entry name" value="Phosphoglycerate_Mutase"/>
</dbReference>
<dbReference type="GO" id="GO:0016853">
    <property type="term" value="F:isomerase activity"/>
    <property type="evidence" value="ECO:0007669"/>
    <property type="project" value="UniProtKB-KW"/>
</dbReference>
<gene>
    <name evidence="2" type="primary">gpmB</name>
    <name evidence="2" type="ORF">BACCIP111883_00997</name>
</gene>